<dbReference type="Gene3D" id="3.90.550.10">
    <property type="entry name" value="Spore Coat Polysaccharide Biosynthesis Protein SpsA, Chain A"/>
    <property type="match status" value="1"/>
</dbReference>
<dbReference type="InterPro" id="IPR029044">
    <property type="entry name" value="Nucleotide-diphossugar_trans"/>
</dbReference>
<organism evidence="2 3">
    <name type="scientific">Candidatus Nealsonbacteria bacterium RIFOXYB1_FULL_40_15</name>
    <dbReference type="NCBI Taxonomy" id="1801677"/>
    <lineage>
        <taxon>Bacteria</taxon>
        <taxon>Candidatus Nealsoniibacteriota</taxon>
    </lineage>
</organism>
<dbReference type="PANTHER" id="PTHR43685:SF11">
    <property type="entry name" value="GLYCOSYLTRANSFERASE TAGX-RELATED"/>
    <property type="match status" value="1"/>
</dbReference>
<accession>A0A1G2EPG1</accession>
<dbReference type="Pfam" id="PF00535">
    <property type="entry name" value="Glycos_transf_2"/>
    <property type="match status" value="1"/>
</dbReference>
<dbReference type="InterPro" id="IPR001173">
    <property type="entry name" value="Glyco_trans_2-like"/>
</dbReference>
<dbReference type="Proteomes" id="UP000177740">
    <property type="component" value="Unassembled WGS sequence"/>
</dbReference>
<evidence type="ECO:0000313" key="3">
    <source>
        <dbReference type="Proteomes" id="UP000177740"/>
    </source>
</evidence>
<dbReference type="SUPFAM" id="SSF53448">
    <property type="entry name" value="Nucleotide-diphospho-sugar transferases"/>
    <property type="match status" value="1"/>
</dbReference>
<sequence>MKKDSRIYSGPLVSVVIPTYNGSKLIGRAVESVYSQTFKNFEIVIVNDGSEDNTLNIISNLKARVIDNKKNLGFVKSLNIGIENSTGKYIARLDDDDIWIDSEKLGKQVRFMEENQDCVLSGGGIIKTDGRKEISRHLFPESDKDIRKKILVSNLFNHSAAMFKKKDWQETGRYDEEFGFFADYDLWLKLGGRGVFYNFQEYFVNYLDKEALGNYEERNRKIRRKLKLVIKLRNKHRKNYPGFIKSLGYCFSSYLYSYL</sequence>
<dbReference type="InterPro" id="IPR050834">
    <property type="entry name" value="Glycosyltransf_2"/>
</dbReference>
<gene>
    <name evidence="2" type="ORF">A2365_00515</name>
</gene>
<protein>
    <recommendedName>
        <fullName evidence="1">Glycosyltransferase 2-like domain-containing protein</fullName>
    </recommendedName>
</protein>
<comment type="caution">
    <text evidence="2">The sequence shown here is derived from an EMBL/GenBank/DDBJ whole genome shotgun (WGS) entry which is preliminary data.</text>
</comment>
<evidence type="ECO:0000259" key="1">
    <source>
        <dbReference type="Pfam" id="PF00535"/>
    </source>
</evidence>
<feature type="domain" description="Glycosyltransferase 2-like" evidence="1">
    <location>
        <begin position="14"/>
        <end position="167"/>
    </location>
</feature>
<dbReference type="EMBL" id="MHMM01000010">
    <property type="protein sequence ID" value="OGZ27138.1"/>
    <property type="molecule type" value="Genomic_DNA"/>
</dbReference>
<evidence type="ECO:0000313" key="2">
    <source>
        <dbReference type="EMBL" id="OGZ27138.1"/>
    </source>
</evidence>
<dbReference type="STRING" id="1801677.A2365_00515"/>
<name>A0A1G2EPG1_9BACT</name>
<reference evidence="2 3" key="1">
    <citation type="journal article" date="2016" name="Nat. Commun.">
        <title>Thousands of microbial genomes shed light on interconnected biogeochemical processes in an aquifer system.</title>
        <authorList>
            <person name="Anantharaman K."/>
            <person name="Brown C.T."/>
            <person name="Hug L.A."/>
            <person name="Sharon I."/>
            <person name="Castelle C.J."/>
            <person name="Probst A.J."/>
            <person name="Thomas B.C."/>
            <person name="Singh A."/>
            <person name="Wilkins M.J."/>
            <person name="Karaoz U."/>
            <person name="Brodie E.L."/>
            <person name="Williams K.H."/>
            <person name="Hubbard S.S."/>
            <person name="Banfield J.F."/>
        </authorList>
    </citation>
    <scope>NUCLEOTIDE SEQUENCE [LARGE SCALE GENOMIC DNA]</scope>
</reference>
<dbReference type="AlphaFoldDB" id="A0A1G2EPG1"/>
<dbReference type="PANTHER" id="PTHR43685">
    <property type="entry name" value="GLYCOSYLTRANSFERASE"/>
    <property type="match status" value="1"/>
</dbReference>
<proteinExistence type="predicted"/>